<dbReference type="SUPFAM" id="SSF48179">
    <property type="entry name" value="6-phosphogluconate dehydrogenase C-terminal domain-like"/>
    <property type="match status" value="1"/>
</dbReference>
<dbReference type="Gene3D" id="1.10.1040.10">
    <property type="entry name" value="N-(1-d-carboxylethyl)-l-norvaline Dehydrogenase, domain 2"/>
    <property type="match status" value="1"/>
</dbReference>
<sequence length="506" mass="54117">MSSDPAKVPVSGTKDGDFRLSNATLHRLPDQIRRPAYDRSRVTPGIVHLGIGAFHRAHQAVVIDDLLAGGATDWGIVGASLRSPETHDALAPQDGLYTLAVRSGAGTNHRIVGSVLATEVAKEKPGQLVARLANPATRIVSLTVTEKGYCHTPQTGDLDESHPDIVHDLQNPGTPRSAVGFLVAALARRRIAGAAPFTVLSCDNLSANGHTVGRIVTQFAALRSRNLAKWIEAEVAFPSTMVDRIVPETTEADRAAVSSALGMTDAWPVVTEPFTQWIVEDRFPAGRPDFAAAGVQLVSDVTPFEHMKLRLLNASHSALAYLGYLAGFETIAAAMTDERFAAFALQVMQDAAPTLAMPEGTDLAAYSASLLQRFSNPALHHRTWQIAMDGSQKLPQRLLATMQDRLRLGLPIDTHSLAVAGWMRYVTGTDEQGRTIDVRDPLAAKLKAIAESTGPVAERLAPALLEVEPIFGVLGADPRLRSAVTGALTKLYALGARQAVQTFQAA</sequence>
<dbReference type="EMBL" id="LLXX01000119">
    <property type="protein sequence ID" value="KRR05177.1"/>
    <property type="molecule type" value="Genomic_DNA"/>
</dbReference>
<dbReference type="Proteomes" id="UP000051913">
    <property type="component" value="Unassembled WGS sequence"/>
</dbReference>
<dbReference type="InterPro" id="IPR013328">
    <property type="entry name" value="6PGD_dom2"/>
</dbReference>
<comment type="caution">
    <text evidence="5">The sequence shown here is derived from an EMBL/GenBank/DDBJ whole genome shotgun (WGS) entry which is preliminary data.</text>
</comment>
<dbReference type="InterPro" id="IPR000669">
    <property type="entry name" value="Mannitol_DH"/>
</dbReference>
<name>A0A0R3LBA1_9BRAD</name>
<evidence type="ECO:0000259" key="4">
    <source>
        <dbReference type="Pfam" id="PF08125"/>
    </source>
</evidence>
<reference evidence="5 6" key="1">
    <citation type="submission" date="2014-03" db="EMBL/GenBank/DDBJ databases">
        <title>Bradyrhizobium valentinum sp. nov., isolated from effective nodules of Lupinus mariae-josephae, a lupine endemic of basic-lime soils in Eastern Spain.</title>
        <authorList>
            <person name="Duran D."/>
            <person name="Rey L."/>
            <person name="Navarro A."/>
            <person name="Busquets A."/>
            <person name="Imperial J."/>
            <person name="Ruiz-Argueso T."/>
        </authorList>
    </citation>
    <scope>NUCLEOTIDE SEQUENCE [LARGE SCALE GENOMIC DNA]</scope>
    <source>
        <strain evidence="5 6">LmjM3</strain>
    </source>
</reference>
<dbReference type="AlphaFoldDB" id="A0A0R3LBA1"/>
<dbReference type="InterPro" id="IPR013131">
    <property type="entry name" value="Mannitol_DH_N"/>
</dbReference>
<dbReference type="InterPro" id="IPR023027">
    <property type="entry name" value="Mannitol_DH_CS"/>
</dbReference>
<keyword evidence="6" id="KW-1185">Reference proteome</keyword>
<dbReference type="Gene3D" id="3.40.50.720">
    <property type="entry name" value="NAD(P)-binding Rossmann-like Domain"/>
    <property type="match status" value="1"/>
</dbReference>
<dbReference type="InterPro" id="IPR050988">
    <property type="entry name" value="Mannitol_DH/Oxidoreductase"/>
</dbReference>
<dbReference type="InterPro" id="IPR036291">
    <property type="entry name" value="NAD(P)-bd_dom_sf"/>
</dbReference>
<dbReference type="RefSeq" id="WP_057851734.1">
    <property type="nucleotide sequence ID" value="NZ_LLXX01000119.1"/>
</dbReference>
<dbReference type="OrthoDB" id="271711at2"/>
<dbReference type="InterPro" id="IPR013118">
    <property type="entry name" value="Mannitol_DH_C"/>
</dbReference>
<dbReference type="InterPro" id="IPR008927">
    <property type="entry name" value="6-PGluconate_DH-like_C_sf"/>
</dbReference>
<evidence type="ECO:0000313" key="5">
    <source>
        <dbReference type="EMBL" id="KRR05177.1"/>
    </source>
</evidence>
<accession>A0A0R3LBA1</accession>
<evidence type="ECO:0000256" key="2">
    <source>
        <dbReference type="ARBA" id="ARBA00023027"/>
    </source>
</evidence>
<dbReference type="PANTHER" id="PTHR43362">
    <property type="entry name" value="MANNITOL DEHYDROGENASE DSF1-RELATED"/>
    <property type="match status" value="1"/>
</dbReference>
<feature type="domain" description="Mannitol dehydrogenase C-terminal" evidence="4">
    <location>
        <begin position="300"/>
        <end position="491"/>
    </location>
</feature>
<feature type="domain" description="Mannitol dehydrogenase N-terminal" evidence="3">
    <location>
        <begin position="45"/>
        <end position="290"/>
    </location>
</feature>
<dbReference type="GO" id="GO:0019594">
    <property type="term" value="P:mannitol metabolic process"/>
    <property type="evidence" value="ECO:0007669"/>
    <property type="project" value="InterPro"/>
</dbReference>
<evidence type="ECO:0000259" key="3">
    <source>
        <dbReference type="Pfam" id="PF01232"/>
    </source>
</evidence>
<keyword evidence="2" id="KW-0520">NAD</keyword>
<protein>
    <submittedName>
        <fullName evidence="5">Mannitol dehydrogenase</fullName>
    </submittedName>
</protein>
<dbReference type="PROSITE" id="PS00974">
    <property type="entry name" value="MANNITOL_DHGENASE"/>
    <property type="match status" value="1"/>
</dbReference>
<proteinExistence type="predicted"/>
<evidence type="ECO:0000256" key="1">
    <source>
        <dbReference type="ARBA" id="ARBA00023002"/>
    </source>
</evidence>
<dbReference type="PANTHER" id="PTHR43362:SF1">
    <property type="entry name" value="MANNITOL DEHYDROGENASE 2-RELATED"/>
    <property type="match status" value="1"/>
</dbReference>
<keyword evidence="1" id="KW-0560">Oxidoreductase</keyword>
<dbReference type="Pfam" id="PF01232">
    <property type="entry name" value="Mannitol_dh"/>
    <property type="match status" value="1"/>
</dbReference>
<evidence type="ECO:0000313" key="6">
    <source>
        <dbReference type="Proteomes" id="UP000051913"/>
    </source>
</evidence>
<dbReference type="STRING" id="1518501.CQ10_25080"/>
<dbReference type="SUPFAM" id="SSF51735">
    <property type="entry name" value="NAD(P)-binding Rossmann-fold domains"/>
    <property type="match status" value="1"/>
</dbReference>
<dbReference type="PRINTS" id="PR00084">
    <property type="entry name" value="MTLDHDRGNASE"/>
</dbReference>
<dbReference type="Pfam" id="PF08125">
    <property type="entry name" value="Mannitol_dh_C"/>
    <property type="match status" value="1"/>
</dbReference>
<dbReference type="GO" id="GO:0016616">
    <property type="term" value="F:oxidoreductase activity, acting on the CH-OH group of donors, NAD or NADP as acceptor"/>
    <property type="evidence" value="ECO:0007669"/>
    <property type="project" value="TreeGrafter"/>
</dbReference>
<gene>
    <name evidence="5" type="ORF">CP49_00935</name>
</gene>
<organism evidence="5 6">
    <name type="scientific">Bradyrhizobium valentinum</name>
    <dbReference type="NCBI Taxonomy" id="1518501"/>
    <lineage>
        <taxon>Bacteria</taxon>
        <taxon>Pseudomonadati</taxon>
        <taxon>Pseudomonadota</taxon>
        <taxon>Alphaproteobacteria</taxon>
        <taxon>Hyphomicrobiales</taxon>
        <taxon>Nitrobacteraceae</taxon>
        <taxon>Bradyrhizobium</taxon>
    </lineage>
</organism>